<dbReference type="AlphaFoldDB" id="A0A0F9FY05"/>
<comment type="caution">
    <text evidence="3">The sequence shown here is derived from an EMBL/GenBank/DDBJ whole genome shotgun (WGS) entry which is preliminary data.</text>
</comment>
<keyword evidence="2" id="KW-1133">Transmembrane helix</keyword>
<protein>
    <submittedName>
        <fullName evidence="3">Uncharacterized protein</fullName>
    </submittedName>
</protein>
<feature type="transmembrane region" description="Helical" evidence="2">
    <location>
        <begin position="73"/>
        <end position="92"/>
    </location>
</feature>
<feature type="transmembrane region" description="Helical" evidence="2">
    <location>
        <begin position="34"/>
        <end position="53"/>
    </location>
</feature>
<sequence length="95" mass="10912">AQDDYQPDEADDEFDADAEDDEPGFRMDEVVRRALRCALFGLLFWPLQLYSLWLLVRLALHGAPLGSANRRRVLIAFLLDLPPMVFCVVMILDIF</sequence>
<keyword evidence="2" id="KW-0812">Transmembrane</keyword>
<dbReference type="EMBL" id="LAZR01022071">
    <property type="protein sequence ID" value="KKL83136.1"/>
    <property type="molecule type" value="Genomic_DNA"/>
</dbReference>
<reference evidence="3" key="1">
    <citation type="journal article" date="2015" name="Nature">
        <title>Complex archaea that bridge the gap between prokaryotes and eukaryotes.</title>
        <authorList>
            <person name="Spang A."/>
            <person name="Saw J.H."/>
            <person name="Jorgensen S.L."/>
            <person name="Zaremba-Niedzwiedzka K."/>
            <person name="Martijn J."/>
            <person name="Lind A.E."/>
            <person name="van Eijk R."/>
            <person name="Schleper C."/>
            <person name="Guy L."/>
            <person name="Ettema T.J."/>
        </authorList>
    </citation>
    <scope>NUCLEOTIDE SEQUENCE</scope>
</reference>
<evidence type="ECO:0000313" key="3">
    <source>
        <dbReference type="EMBL" id="KKL83136.1"/>
    </source>
</evidence>
<name>A0A0F9FY05_9ZZZZ</name>
<keyword evidence="2" id="KW-0472">Membrane</keyword>
<feature type="non-terminal residue" evidence="3">
    <location>
        <position position="1"/>
    </location>
</feature>
<organism evidence="3">
    <name type="scientific">marine sediment metagenome</name>
    <dbReference type="NCBI Taxonomy" id="412755"/>
    <lineage>
        <taxon>unclassified sequences</taxon>
        <taxon>metagenomes</taxon>
        <taxon>ecological metagenomes</taxon>
    </lineage>
</organism>
<accession>A0A0F9FY05</accession>
<proteinExistence type="predicted"/>
<evidence type="ECO:0000256" key="2">
    <source>
        <dbReference type="SAM" id="Phobius"/>
    </source>
</evidence>
<evidence type="ECO:0000256" key="1">
    <source>
        <dbReference type="SAM" id="MobiDB-lite"/>
    </source>
</evidence>
<feature type="region of interest" description="Disordered" evidence="1">
    <location>
        <begin position="1"/>
        <end position="22"/>
    </location>
</feature>
<gene>
    <name evidence="3" type="ORF">LCGC14_1977750</name>
</gene>